<feature type="domain" description="DUF6362" evidence="1">
    <location>
        <begin position="23"/>
        <end position="120"/>
    </location>
</feature>
<dbReference type="InterPro" id="IPR045942">
    <property type="entry name" value="DUF6362"/>
</dbReference>
<proteinExistence type="predicted"/>
<dbReference type="AlphaFoldDB" id="A0A1S7LLG3"/>
<evidence type="ECO:0000313" key="2">
    <source>
        <dbReference type="EMBL" id="CRH06596.1"/>
    </source>
</evidence>
<sequence>MPKLPWTTQTVAQRLEEAASTLKRLPDKGLKPQGYGSSWPSILREYWESYGLQSANLKLGPPTPEAIDRMDETLEWFRMLEPDEIRLVWAVASKINRKFIASSMGVHRTTLWREWSATIRKLTAMLNMHYAA</sequence>
<name>A0A1S7LLG3_MAGMO</name>
<accession>A0A1S7LLG3</accession>
<gene>
    <name evidence="2" type="ORF">MAGMO_2437</name>
</gene>
<dbReference type="Pfam" id="PF19889">
    <property type="entry name" value="DUF6362"/>
    <property type="match status" value="1"/>
</dbReference>
<organism evidence="2">
    <name type="scientific">Magnetococcus massalia (strain MO-1)</name>
    <dbReference type="NCBI Taxonomy" id="451514"/>
    <lineage>
        <taxon>Bacteria</taxon>
        <taxon>Pseudomonadati</taxon>
        <taxon>Pseudomonadota</taxon>
        <taxon>Magnetococcia</taxon>
        <taxon>Magnetococcales</taxon>
        <taxon>Magnetococcaceae</taxon>
        <taxon>Magnetococcus</taxon>
    </lineage>
</organism>
<reference evidence="2" key="1">
    <citation type="submission" date="2015-04" db="EMBL/GenBank/DDBJ databases">
        <authorList>
            <person name="Syromyatnikov M.Y."/>
            <person name="Popov V.N."/>
        </authorList>
    </citation>
    <scope>NUCLEOTIDE SEQUENCE</scope>
    <source>
        <strain evidence="2">MO-1</strain>
    </source>
</reference>
<evidence type="ECO:0000259" key="1">
    <source>
        <dbReference type="Pfam" id="PF19889"/>
    </source>
</evidence>
<protein>
    <recommendedName>
        <fullName evidence="1">DUF6362 domain-containing protein</fullName>
    </recommendedName>
</protein>
<dbReference type="EMBL" id="LO017727">
    <property type="protein sequence ID" value="CRH06596.1"/>
    <property type="molecule type" value="Genomic_DNA"/>
</dbReference>